<dbReference type="Proteomes" id="UP000266183">
    <property type="component" value="Chromosome"/>
</dbReference>
<organism evidence="1 2">
    <name type="scientific">Chryseolinea soli</name>
    <dbReference type="NCBI Taxonomy" id="2321403"/>
    <lineage>
        <taxon>Bacteria</taxon>
        <taxon>Pseudomonadati</taxon>
        <taxon>Bacteroidota</taxon>
        <taxon>Cytophagia</taxon>
        <taxon>Cytophagales</taxon>
        <taxon>Fulvivirgaceae</taxon>
        <taxon>Chryseolinea</taxon>
    </lineage>
</organism>
<evidence type="ECO:0000313" key="1">
    <source>
        <dbReference type="EMBL" id="AYB33263.1"/>
    </source>
</evidence>
<dbReference type="OrthoDB" id="1523307at2"/>
<dbReference type="KEGG" id="chk:D4L85_22945"/>
<reference evidence="2" key="1">
    <citation type="submission" date="2018-09" db="EMBL/GenBank/DDBJ databases">
        <title>Chryseolinea sp. KIS68-18 isolated from soil.</title>
        <authorList>
            <person name="Weon H.-Y."/>
            <person name="Kwon S.-W."/>
            <person name="Lee S.A."/>
        </authorList>
    </citation>
    <scope>NUCLEOTIDE SEQUENCE [LARGE SCALE GENOMIC DNA]</scope>
    <source>
        <strain evidence="2">KIS68-18</strain>
    </source>
</reference>
<proteinExistence type="predicted"/>
<protein>
    <submittedName>
        <fullName evidence="1">Uncharacterized protein</fullName>
    </submittedName>
</protein>
<keyword evidence="2" id="KW-1185">Reference proteome</keyword>
<name>A0A385SNA4_9BACT</name>
<dbReference type="RefSeq" id="WP_119756501.1">
    <property type="nucleotide sequence ID" value="NZ_CP032382.1"/>
</dbReference>
<sequence>MEKLSKDWLTQGLIDFEYKKYVLMAYLQTVKNSFGKVELYPFLADLVFHYRNLVALKENKTLFRESFPKELSVEELKKLELRYREIIEDDAIMVELESIINFALPQIRDSLQEGSVIYEYVESQCEISPVGVTPLYAKEGYLFVTQPPEKETHIYRYQMSIFEGSQEQLRSLNTQFIDRVEKSAANTYERLKLDLIRRFRDLPNPAAYLILARMKFPFSETLMPVAKRLFVKHISEAA</sequence>
<dbReference type="EMBL" id="CP032382">
    <property type="protein sequence ID" value="AYB33263.1"/>
    <property type="molecule type" value="Genomic_DNA"/>
</dbReference>
<gene>
    <name evidence="1" type="ORF">D4L85_22945</name>
</gene>
<evidence type="ECO:0000313" key="2">
    <source>
        <dbReference type="Proteomes" id="UP000266183"/>
    </source>
</evidence>
<dbReference type="AlphaFoldDB" id="A0A385SNA4"/>
<accession>A0A385SNA4</accession>